<feature type="region of interest" description="Disordered" evidence="2">
    <location>
        <begin position="155"/>
        <end position="198"/>
    </location>
</feature>
<reference evidence="4" key="1">
    <citation type="submission" date="2023-11" db="EMBL/GenBank/DDBJ databases">
        <title>Genome assemblies of two species of porcelain crab, Petrolisthes cinctipes and Petrolisthes manimaculis (Anomura: Porcellanidae).</title>
        <authorList>
            <person name="Angst P."/>
        </authorList>
    </citation>
    <scope>NUCLEOTIDE SEQUENCE</scope>
    <source>
        <strain evidence="4">PB745_02</strain>
        <tissue evidence="4">Gill</tissue>
    </source>
</reference>
<dbReference type="InterPro" id="IPR000504">
    <property type="entry name" value="RRM_dom"/>
</dbReference>
<accession>A0AAE1NVR5</accession>
<feature type="compositionally biased region" description="Polar residues" evidence="2">
    <location>
        <begin position="157"/>
        <end position="168"/>
    </location>
</feature>
<keyword evidence="5" id="KW-1185">Reference proteome</keyword>
<organism evidence="4 5">
    <name type="scientific">Petrolisthes manimaculis</name>
    <dbReference type="NCBI Taxonomy" id="1843537"/>
    <lineage>
        <taxon>Eukaryota</taxon>
        <taxon>Metazoa</taxon>
        <taxon>Ecdysozoa</taxon>
        <taxon>Arthropoda</taxon>
        <taxon>Crustacea</taxon>
        <taxon>Multicrustacea</taxon>
        <taxon>Malacostraca</taxon>
        <taxon>Eumalacostraca</taxon>
        <taxon>Eucarida</taxon>
        <taxon>Decapoda</taxon>
        <taxon>Pleocyemata</taxon>
        <taxon>Anomura</taxon>
        <taxon>Galatheoidea</taxon>
        <taxon>Porcellanidae</taxon>
        <taxon>Petrolisthes</taxon>
    </lineage>
</organism>
<dbReference type="Pfam" id="PF00076">
    <property type="entry name" value="RRM_1"/>
    <property type="match status" value="1"/>
</dbReference>
<dbReference type="SUPFAM" id="SSF54928">
    <property type="entry name" value="RNA-binding domain, RBD"/>
    <property type="match status" value="1"/>
</dbReference>
<comment type="caution">
    <text evidence="4">The sequence shown here is derived from an EMBL/GenBank/DDBJ whole genome shotgun (WGS) entry which is preliminary data.</text>
</comment>
<evidence type="ECO:0000313" key="5">
    <source>
        <dbReference type="Proteomes" id="UP001292094"/>
    </source>
</evidence>
<evidence type="ECO:0000259" key="3">
    <source>
        <dbReference type="Pfam" id="PF00076"/>
    </source>
</evidence>
<protein>
    <recommendedName>
        <fullName evidence="3">RRM domain-containing protein</fullName>
    </recommendedName>
</protein>
<gene>
    <name evidence="4" type="ORF">Pmani_030338</name>
</gene>
<proteinExistence type="predicted"/>
<dbReference type="Proteomes" id="UP001292094">
    <property type="component" value="Unassembled WGS sequence"/>
</dbReference>
<dbReference type="InterPro" id="IPR012677">
    <property type="entry name" value="Nucleotide-bd_a/b_plait_sf"/>
</dbReference>
<evidence type="ECO:0000256" key="1">
    <source>
        <dbReference type="ARBA" id="ARBA00022884"/>
    </source>
</evidence>
<sequence>MADELEGWDPRVEDYLDHHSNTVAARGPLSSYSRSSNLARIQDSVREPRGLYVKNVPLSMTSGNLKCMFSEHGNVLSVFVGQPKPEYAAANHTWAIVKVASMRDSLSMITALNNKPPLNLIVALSMTEEEKRLRKLEKEERQRLSTEMANLELGGHHSSSFVTNNSGLGQDREVSKLEESSVRKPQVTEGPKGNPSEVGTRLLKLDVDLLWFHTGNLFHVFTACHQE</sequence>
<evidence type="ECO:0000256" key="2">
    <source>
        <dbReference type="SAM" id="MobiDB-lite"/>
    </source>
</evidence>
<dbReference type="Gene3D" id="3.30.70.330">
    <property type="match status" value="1"/>
</dbReference>
<feature type="domain" description="RRM" evidence="3">
    <location>
        <begin position="51"/>
        <end position="115"/>
    </location>
</feature>
<feature type="compositionally biased region" description="Basic and acidic residues" evidence="2">
    <location>
        <begin position="170"/>
        <end position="182"/>
    </location>
</feature>
<dbReference type="AlphaFoldDB" id="A0AAE1NVR5"/>
<name>A0AAE1NVR5_9EUCA</name>
<keyword evidence="1" id="KW-0694">RNA-binding</keyword>
<dbReference type="InterPro" id="IPR035979">
    <property type="entry name" value="RBD_domain_sf"/>
</dbReference>
<dbReference type="GO" id="GO:0003723">
    <property type="term" value="F:RNA binding"/>
    <property type="evidence" value="ECO:0007669"/>
    <property type="project" value="UniProtKB-KW"/>
</dbReference>
<dbReference type="EMBL" id="JAWZYT010003688">
    <property type="protein sequence ID" value="KAK4297219.1"/>
    <property type="molecule type" value="Genomic_DNA"/>
</dbReference>
<evidence type="ECO:0000313" key="4">
    <source>
        <dbReference type="EMBL" id="KAK4297219.1"/>
    </source>
</evidence>